<accession>A0ABU9AV59</accession>
<reference evidence="2 3" key="1">
    <citation type="submission" date="2024-04" db="EMBL/GenBank/DDBJ databases">
        <title>Luteolibacter sp. isolated from soil.</title>
        <authorList>
            <person name="An J."/>
        </authorList>
    </citation>
    <scope>NUCLEOTIDE SEQUENCE [LARGE SCALE GENOMIC DNA]</scope>
    <source>
        <strain evidence="2 3">Y139</strain>
    </source>
</reference>
<sequence>MKIVVAAYACNPYGGSEPGVGWAAVCRIARNHEVFVITDIHNREGWERGRHENKIPPNVHVRFLREHSACSQNRFVAHVQSWLNYASFNRQILSAARSWHEKENFDLCHQVTIAGWRMPSPLWQLPIPFIWGPIGGAGYIPRGFRSMLSPAARAFELLRDINSSCSIRSSAFRNCIQNTSVVFAANEETEELLRPHRGDKPLVRLPIASISPEKAEAFQRSLRPPTDGPLRLFAGGNMEGRKGISIALRALAKVAAAGIDFQYTVAGGGPEVSNLVKLARQLGLERQIEFHPGFSGADYLAALHRSDVYFLPSFRESTPVTLLEAYLAGCYPVVADTSAQGEIVRMAGGSAVPVTSMKNLIEGLSDAILDCACNREKLLTRATEGRKKLIAYFDSARYDQALSDAYLQATESLQTLR</sequence>
<keyword evidence="3" id="KW-1185">Reference proteome</keyword>
<evidence type="ECO:0000313" key="2">
    <source>
        <dbReference type="EMBL" id="MEK7950839.1"/>
    </source>
</evidence>
<organism evidence="2 3">
    <name type="scientific">Luteolibacter soli</name>
    <dbReference type="NCBI Taxonomy" id="3135280"/>
    <lineage>
        <taxon>Bacteria</taxon>
        <taxon>Pseudomonadati</taxon>
        <taxon>Verrucomicrobiota</taxon>
        <taxon>Verrucomicrobiia</taxon>
        <taxon>Verrucomicrobiales</taxon>
        <taxon>Verrucomicrobiaceae</taxon>
        <taxon>Luteolibacter</taxon>
    </lineage>
</organism>
<gene>
    <name evidence="2" type="ORF">WKV53_10045</name>
</gene>
<dbReference type="EC" id="2.4.-.-" evidence="2"/>
<protein>
    <submittedName>
        <fullName evidence="2">Glycosyltransferase family 4 protein</fullName>
        <ecNumber evidence="2">2.4.-.-</ecNumber>
    </submittedName>
</protein>
<feature type="domain" description="Glycosyl transferase family 1" evidence="1">
    <location>
        <begin position="224"/>
        <end position="371"/>
    </location>
</feature>
<evidence type="ECO:0000313" key="3">
    <source>
        <dbReference type="Proteomes" id="UP001371305"/>
    </source>
</evidence>
<dbReference type="InterPro" id="IPR001296">
    <property type="entry name" value="Glyco_trans_1"/>
</dbReference>
<comment type="caution">
    <text evidence="2">The sequence shown here is derived from an EMBL/GenBank/DDBJ whole genome shotgun (WGS) entry which is preliminary data.</text>
</comment>
<keyword evidence="2" id="KW-0328">Glycosyltransferase</keyword>
<dbReference type="Proteomes" id="UP001371305">
    <property type="component" value="Unassembled WGS sequence"/>
</dbReference>
<evidence type="ECO:0000259" key="1">
    <source>
        <dbReference type="Pfam" id="PF00534"/>
    </source>
</evidence>
<proteinExistence type="predicted"/>
<name>A0ABU9AV59_9BACT</name>
<dbReference type="GO" id="GO:0016757">
    <property type="term" value="F:glycosyltransferase activity"/>
    <property type="evidence" value="ECO:0007669"/>
    <property type="project" value="UniProtKB-KW"/>
</dbReference>
<dbReference type="PANTHER" id="PTHR12526">
    <property type="entry name" value="GLYCOSYLTRANSFERASE"/>
    <property type="match status" value="1"/>
</dbReference>
<dbReference type="SUPFAM" id="SSF53756">
    <property type="entry name" value="UDP-Glycosyltransferase/glycogen phosphorylase"/>
    <property type="match status" value="1"/>
</dbReference>
<dbReference type="RefSeq" id="WP_341404440.1">
    <property type="nucleotide sequence ID" value="NZ_JBBUKT010000003.1"/>
</dbReference>
<dbReference type="PANTHER" id="PTHR12526:SF630">
    <property type="entry name" value="GLYCOSYLTRANSFERASE"/>
    <property type="match status" value="1"/>
</dbReference>
<keyword evidence="2" id="KW-0808">Transferase</keyword>
<dbReference type="CDD" id="cd03801">
    <property type="entry name" value="GT4_PimA-like"/>
    <property type="match status" value="1"/>
</dbReference>
<dbReference type="Gene3D" id="3.40.50.2000">
    <property type="entry name" value="Glycogen Phosphorylase B"/>
    <property type="match status" value="2"/>
</dbReference>
<dbReference type="EMBL" id="JBBUKT010000003">
    <property type="protein sequence ID" value="MEK7950839.1"/>
    <property type="molecule type" value="Genomic_DNA"/>
</dbReference>
<dbReference type="Pfam" id="PF00534">
    <property type="entry name" value="Glycos_transf_1"/>
    <property type="match status" value="1"/>
</dbReference>